<dbReference type="PANTHER" id="PTHR33055">
    <property type="entry name" value="TRANSPOSASE FOR INSERTION SEQUENCE ELEMENT IS1111A"/>
    <property type="match status" value="1"/>
</dbReference>
<evidence type="ECO:0000256" key="2">
    <source>
        <dbReference type="SAM" id="MobiDB-lite"/>
    </source>
</evidence>
<accession>A0ABQ6NX42</accession>
<dbReference type="InterPro" id="IPR002525">
    <property type="entry name" value="Transp_IS110-like_N"/>
</dbReference>
<dbReference type="InterPro" id="IPR003346">
    <property type="entry name" value="Transposase_20"/>
</dbReference>
<feature type="domain" description="Transposase IS110-like N-terminal" evidence="3">
    <location>
        <begin position="37"/>
        <end position="198"/>
    </location>
</feature>
<evidence type="ECO:0000256" key="1">
    <source>
        <dbReference type="SAM" id="Coils"/>
    </source>
</evidence>
<evidence type="ECO:0000313" key="5">
    <source>
        <dbReference type="EMBL" id="GMK49178.1"/>
    </source>
</evidence>
<dbReference type="EMBL" id="BTCL01000054">
    <property type="protein sequence ID" value="GMK49178.1"/>
    <property type="molecule type" value="Genomic_DNA"/>
</dbReference>
<dbReference type="NCBIfam" id="NF033542">
    <property type="entry name" value="transpos_IS110"/>
    <property type="match status" value="1"/>
</dbReference>
<keyword evidence="6" id="KW-1185">Reference proteome</keyword>
<protein>
    <recommendedName>
        <fullName evidence="7">Transposase</fullName>
    </recommendedName>
</protein>
<feature type="domain" description="Transposase IS116/IS110/IS902 C-terminal" evidence="4">
    <location>
        <begin position="309"/>
        <end position="393"/>
    </location>
</feature>
<proteinExistence type="predicted"/>
<evidence type="ECO:0000313" key="6">
    <source>
        <dbReference type="Proteomes" id="UP001285921"/>
    </source>
</evidence>
<gene>
    <name evidence="5" type="ORF">PghCCS26_63080</name>
</gene>
<dbReference type="Pfam" id="PF01548">
    <property type="entry name" value="DEDD_Tnp_IS110"/>
    <property type="match status" value="1"/>
</dbReference>
<dbReference type="Proteomes" id="UP001285921">
    <property type="component" value="Unassembled WGS sequence"/>
</dbReference>
<evidence type="ECO:0000259" key="3">
    <source>
        <dbReference type="Pfam" id="PF01548"/>
    </source>
</evidence>
<organism evidence="5 6">
    <name type="scientific">Paenibacillus glycanilyticus</name>
    <dbReference type="NCBI Taxonomy" id="126569"/>
    <lineage>
        <taxon>Bacteria</taxon>
        <taxon>Bacillati</taxon>
        <taxon>Bacillota</taxon>
        <taxon>Bacilli</taxon>
        <taxon>Bacillales</taxon>
        <taxon>Paenibacillaceae</taxon>
        <taxon>Paenibacillus</taxon>
    </lineage>
</organism>
<dbReference type="InterPro" id="IPR047650">
    <property type="entry name" value="Transpos_IS110"/>
</dbReference>
<dbReference type="PANTHER" id="PTHR33055:SF13">
    <property type="entry name" value="TRANSPOSASE"/>
    <property type="match status" value="1"/>
</dbReference>
<dbReference type="Pfam" id="PF02371">
    <property type="entry name" value="Transposase_20"/>
    <property type="match status" value="1"/>
</dbReference>
<name>A0ABQ6NX42_9BACL</name>
<evidence type="ECO:0000259" key="4">
    <source>
        <dbReference type="Pfam" id="PF02371"/>
    </source>
</evidence>
<evidence type="ECO:0008006" key="7">
    <source>
        <dbReference type="Google" id="ProtNLM"/>
    </source>
</evidence>
<feature type="coiled-coil region" evidence="1">
    <location>
        <begin position="270"/>
        <end position="311"/>
    </location>
</feature>
<comment type="caution">
    <text evidence="5">The sequence shown here is derived from an EMBL/GenBank/DDBJ whole genome shotgun (WGS) entry which is preliminary data.</text>
</comment>
<feature type="compositionally biased region" description="Basic and acidic residues" evidence="2">
    <location>
        <begin position="126"/>
        <end position="142"/>
    </location>
</feature>
<keyword evidence="1" id="KW-0175">Coiled coil</keyword>
<reference evidence="5 6" key="1">
    <citation type="submission" date="2023-05" db="EMBL/GenBank/DDBJ databases">
        <title>Draft genome of Paenibacillus sp. CCS26.</title>
        <authorList>
            <person name="Akita H."/>
            <person name="Shinto Y."/>
            <person name="Kimura Z."/>
        </authorList>
    </citation>
    <scope>NUCLEOTIDE SEQUENCE [LARGE SCALE GENOMIC DNA]</scope>
    <source>
        <strain evidence="5 6">CCS26</strain>
    </source>
</reference>
<sequence length="442" mass="50680">MMGLSRTHQGGALTMKFKEIDAQNQRVEQITTSHLVIGIDMAKEIHVAQATNFRGIVVSKRHLSFSNSIEGFEKLSRWISELQQKHRLNRLIIGMEPTGHYWFNLANWLADKSVHVVMVNPATTKRNKENRDNSPSKNDPKDALTIADSVSRGFYYEYTRQSHEFQRLKTLMSDREFWVTNSIRLQNRIVRWLDIRFPEYPSVFKDWTCKRSMATLKTFPCPQDLEKYMVSDVLSAWRVHMQRAGGTTGTEKAAQLIAQAKRSVGEQVAVDEAKADLKRLIEEFERVTSMLEQIEKDIEALLLEIPMAQQLRTIKGLGKIFTAAILAGTGDLRQYAHGRQVLRKAGLNLAQSKSGKRKGQIVLSKRGDSALRKYLYLATVQLVWNNPVFRHLHEHNVQEKKMKKQQSIFKLIGKLARILVGIVQRGEEFTPEKAVLNWIEAA</sequence>
<feature type="region of interest" description="Disordered" evidence="2">
    <location>
        <begin position="122"/>
        <end position="143"/>
    </location>
</feature>